<dbReference type="PANTHER" id="PTHR13789">
    <property type="entry name" value="MONOOXYGENASE"/>
    <property type="match status" value="1"/>
</dbReference>
<evidence type="ECO:0000256" key="1">
    <source>
        <dbReference type="ARBA" id="ARBA00023002"/>
    </source>
</evidence>
<keyword evidence="6" id="KW-1185">Reference proteome</keyword>
<protein>
    <submittedName>
        <fullName evidence="5">Flavin-dependent oxidoreductase</fullName>
    </submittedName>
</protein>
<dbReference type="InterPro" id="IPR002938">
    <property type="entry name" value="FAD-bd"/>
</dbReference>
<dbReference type="Proteomes" id="UP001447516">
    <property type="component" value="Unassembled WGS sequence"/>
</dbReference>
<dbReference type="Gene3D" id="3.50.50.60">
    <property type="entry name" value="FAD/NAD(P)-binding domain"/>
    <property type="match status" value="1"/>
</dbReference>
<feature type="domain" description="FAD-binding" evidence="4">
    <location>
        <begin position="4"/>
        <end position="176"/>
    </location>
</feature>
<evidence type="ECO:0000256" key="2">
    <source>
        <dbReference type="ARBA" id="ARBA00023033"/>
    </source>
</evidence>
<dbReference type="PANTHER" id="PTHR13789:SF268">
    <property type="entry name" value="5-METHYLPHENAZINE-1-CARBOXYLATE 1-MONOOXYGENASE"/>
    <property type="match status" value="1"/>
</dbReference>
<feature type="region of interest" description="Disordered" evidence="3">
    <location>
        <begin position="410"/>
        <end position="437"/>
    </location>
</feature>
<dbReference type="Pfam" id="PF01494">
    <property type="entry name" value="FAD_binding_3"/>
    <property type="match status" value="2"/>
</dbReference>
<evidence type="ECO:0000256" key="3">
    <source>
        <dbReference type="SAM" id="MobiDB-lite"/>
    </source>
</evidence>
<dbReference type="EMBL" id="JBDJAW010000014">
    <property type="protein sequence ID" value="MEN3537198.1"/>
    <property type="molecule type" value="Genomic_DNA"/>
</dbReference>
<keyword evidence="1" id="KW-0560">Oxidoreductase</keyword>
<dbReference type="InterPro" id="IPR050493">
    <property type="entry name" value="FAD-dep_Monooxygenase_BioMet"/>
</dbReference>
<name>A0ABV0ARG8_9ACTN</name>
<comment type="caution">
    <text evidence="5">The sequence shown here is derived from an EMBL/GenBank/DDBJ whole genome shotgun (WGS) entry which is preliminary data.</text>
</comment>
<dbReference type="NCBIfam" id="NF005720">
    <property type="entry name" value="PRK07538.1"/>
    <property type="match status" value="1"/>
</dbReference>
<dbReference type="RefSeq" id="WP_346227173.1">
    <property type="nucleotide sequence ID" value="NZ_JBDJAW010000014.1"/>
</dbReference>
<sequence length="437" mass="46323">MSRAKIVIAGAGIGGLTAALSLHAVGLTDVTLLEAATTIEPIGVGLNILPNAVRELDELGLGDRLLGVAMATGSLSYYNRFGQLIWNEPRGKAAGHRWPQLSIHRGRLQAVLLDAVLERLGPGAVVAGSRVTGFENRPDGTVEIEVAHQVSGAVSHVTADVLIGADGIHSGVRAAMYPGEGPPRWNRLIVWRGSTWAGPFLDGRTMVIAGDARRRAVVYPLTRPEGPSERVLMNWAVARRAGDDEFPDRADWNRPVDPERFLAGFDDLRFGWLDVPALIRSGQEALEYPMVDRDPLPAWTSGRATLLGDAAHAMHPMGSNGATQSIVDGRVLAAALAGHDDIGAALAAYENERRPRTTALQEASRRMGPEVVIDIADQRAPDGFDSIDAVIPPDELARISAGYAQLAGSDPEMVNARPPGRPAAPAARPSAAAADGD</sequence>
<gene>
    <name evidence="5" type="ORF">AAH991_18955</name>
</gene>
<reference evidence="5 6" key="1">
    <citation type="submission" date="2024-05" db="EMBL/GenBank/DDBJ databases">
        <title>Microbispora sp.ZYX-F-249.</title>
        <authorList>
            <person name="Xie H."/>
        </authorList>
    </citation>
    <scope>NUCLEOTIDE SEQUENCE [LARGE SCALE GENOMIC DNA]</scope>
    <source>
        <strain evidence="5 6">ZYX-F-249</strain>
    </source>
</reference>
<accession>A0ABV0ARG8</accession>
<dbReference type="SUPFAM" id="SSF51905">
    <property type="entry name" value="FAD/NAD(P)-binding domain"/>
    <property type="match status" value="1"/>
</dbReference>
<proteinExistence type="predicted"/>
<evidence type="ECO:0000259" key="4">
    <source>
        <dbReference type="Pfam" id="PF01494"/>
    </source>
</evidence>
<feature type="compositionally biased region" description="Low complexity" evidence="3">
    <location>
        <begin position="423"/>
        <end position="437"/>
    </location>
</feature>
<feature type="domain" description="FAD-binding" evidence="4">
    <location>
        <begin position="298"/>
        <end position="362"/>
    </location>
</feature>
<keyword evidence="2" id="KW-0503">Monooxygenase</keyword>
<organism evidence="5 6">
    <name type="scientific">Microbispora maris</name>
    <dbReference type="NCBI Taxonomy" id="3144104"/>
    <lineage>
        <taxon>Bacteria</taxon>
        <taxon>Bacillati</taxon>
        <taxon>Actinomycetota</taxon>
        <taxon>Actinomycetes</taxon>
        <taxon>Streptosporangiales</taxon>
        <taxon>Streptosporangiaceae</taxon>
        <taxon>Microbispora</taxon>
    </lineage>
</organism>
<dbReference type="SUPFAM" id="SSF54373">
    <property type="entry name" value="FAD-linked reductases, C-terminal domain"/>
    <property type="match status" value="1"/>
</dbReference>
<dbReference type="InterPro" id="IPR036188">
    <property type="entry name" value="FAD/NAD-bd_sf"/>
</dbReference>
<dbReference type="PRINTS" id="PR00420">
    <property type="entry name" value="RNGMNOXGNASE"/>
</dbReference>
<evidence type="ECO:0000313" key="5">
    <source>
        <dbReference type="EMBL" id="MEN3537198.1"/>
    </source>
</evidence>
<evidence type="ECO:0000313" key="6">
    <source>
        <dbReference type="Proteomes" id="UP001447516"/>
    </source>
</evidence>
<dbReference type="Gene3D" id="3.30.9.30">
    <property type="match status" value="1"/>
</dbReference>